<dbReference type="PANTHER" id="PTHR14226">
    <property type="entry name" value="NEUROPATHY TARGET ESTERASE/SWISS CHEESE D.MELANOGASTER"/>
    <property type="match status" value="1"/>
</dbReference>
<dbReference type="InterPro" id="IPR050301">
    <property type="entry name" value="NTE"/>
</dbReference>
<feature type="domain" description="PNPLA" evidence="5">
    <location>
        <begin position="31"/>
        <end position="226"/>
    </location>
</feature>
<evidence type="ECO:0000256" key="3">
    <source>
        <dbReference type="ARBA" id="ARBA00023098"/>
    </source>
</evidence>
<dbReference type="GO" id="GO:0016787">
    <property type="term" value="F:hydrolase activity"/>
    <property type="evidence" value="ECO:0007669"/>
    <property type="project" value="UniProtKB-UniRule"/>
</dbReference>
<evidence type="ECO:0000313" key="7">
    <source>
        <dbReference type="Proteomes" id="UP000216998"/>
    </source>
</evidence>
<dbReference type="Proteomes" id="UP000216998">
    <property type="component" value="Unassembled WGS sequence"/>
</dbReference>
<keyword evidence="3 4" id="KW-0443">Lipid metabolism</keyword>
<evidence type="ECO:0000256" key="1">
    <source>
        <dbReference type="ARBA" id="ARBA00022801"/>
    </source>
</evidence>
<dbReference type="Pfam" id="PF01734">
    <property type="entry name" value="Patatin"/>
    <property type="match status" value="1"/>
</dbReference>
<dbReference type="EMBL" id="NOXU01000030">
    <property type="protein sequence ID" value="OYQ33378.1"/>
    <property type="molecule type" value="Genomic_DNA"/>
</dbReference>
<dbReference type="AlphaFoldDB" id="A0A255YW00"/>
<dbReference type="Gene3D" id="3.40.1090.10">
    <property type="entry name" value="Cytosolic phospholipase A2 catalytic domain"/>
    <property type="match status" value="2"/>
</dbReference>
<reference evidence="6 7" key="1">
    <citation type="submission" date="2017-07" db="EMBL/GenBank/DDBJ databases">
        <title>Niveispirillum cyanobacteriorum sp. nov., isolated from cyanobacterial aggregates in a eutrophic lake.</title>
        <authorList>
            <person name="Cai H."/>
        </authorList>
    </citation>
    <scope>NUCLEOTIDE SEQUENCE [LARGE SCALE GENOMIC DNA]</scope>
    <source>
        <strain evidence="7">TH1-14</strain>
    </source>
</reference>
<dbReference type="RefSeq" id="WP_094456819.1">
    <property type="nucleotide sequence ID" value="NZ_NOXU01000030.1"/>
</dbReference>
<evidence type="ECO:0000256" key="4">
    <source>
        <dbReference type="PROSITE-ProRule" id="PRU01161"/>
    </source>
</evidence>
<feature type="short sequence motif" description="GXSXG" evidence="4">
    <location>
        <begin position="63"/>
        <end position="67"/>
    </location>
</feature>
<dbReference type="OrthoDB" id="9807112at2"/>
<accession>A0A255YW00</accession>
<sequence length="339" mass="35908">MVLKQIMRRLGRSETPMAAPAPSNRPPGMALALQGGGSLGAFTWGVLDRLLDEPGLAPLRLSGASAGAVNAVAFASGWAKSGPAGARDALDRVWRRVGECGVGALGFCPSWANTGITQAVNSAAFAMATRLFSPYALNPLGFNPLRSILVEEVDFASLTLPTAPSLLISATRVRDGQPHLFDNAAISVDSLLASTTLPTLHQAVEIDGEDYWDGGYTLNPPIRALLEGPAIGRLLVVQAMANCTDDTPRTAAAIRERLNQITFSRPLEAEMDLVREVLKRGEGPEQLDLLSIDPQDPTLGDLNGLRIDMEYLLGLKAHGRAQAGEWLAATNAPAPFPDS</sequence>
<dbReference type="GO" id="GO:0016042">
    <property type="term" value="P:lipid catabolic process"/>
    <property type="evidence" value="ECO:0007669"/>
    <property type="project" value="UniProtKB-UniRule"/>
</dbReference>
<feature type="active site" description="Proton acceptor" evidence="4">
    <location>
        <position position="213"/>
    </location>
</feature>
<dbReference type="PROSITE" id="PS51635">
    <property type="entry name" value="PNPLA"/>
    <property type="match status" value="1"/>
</dbReference>
<keyword evidence="1 4" id="KW-0378">Hydrolase</keyword>
<protein>
    <recommendedName>
        <fullName evidence="5">PNPLA domain-containing protein</fullName>
    </recommendedName>
</protein>
<organism evidence="6 7">
    <name type="scientific">Niveispirillum lacus</name>
    <dbReference type="NCBI Taxonomy" id="1981099"/>
    <lineage>
        <taxon>Bacteria</taxon>
        <taxon>Pseudomonadati</taxon>
        <taxon>Pseudomonadota</taxon>
        <taxon>Alphaproteobacteria</taxon>
        <taxon>Rhodospirillales</taxon>
        <taxon>Azospirillaceae</taxon>
        <taxon>Niveispirillum</taxon>
    </lineage>
</organism>
<feature type="short sequence motif" description="GXGXXG" evidence="4">
    <location>
        <begin position="35"/>
        <end position="40"/>
    </location>
</feature>
<dbReference type="InterPro" id="IPR002641">
    <property type="entry name" value="PNPLA_dom"/>
</dbReference>
<feature type="short sequence motif" description="DGA/G" evidence="4">
    <location>
        <begin position="213"/>
        <end position="215"/>
    </location>
</feature>
<keyword evidence="7" id="KW-1185">Reference proteome</keyword>
<evidence type="ECO:0000313" key="6">
    <source>
        <dbReference type="EMBL" id="OYQ33378.1"/>
    </source>
</evidence>
<dbReference type="PANTHER" id="PTHR14226:SF78">
    <property type="entry name" value="SLR0060 PROTEIN"/>
    <property type="match status" value="1"/>
</dbReference>
<proteinExistence type="predicted"/>
<dbReference type="SUPFAM" id="SSF52151">
    <property type="entry name" value="FabD/lysophospholipase-like"/>
    <property type="match status" value="1"/>
</dbReference>
<evidence type="ECO:0000256" key="2">
    <source>
        <dbReference type="ARBA" id="ARBA00022963"/>
    </source>
</evidence>
<comment type="caution">
    <text evidence="6">The sequence shown here is derived from an EMBL/GenBank/DDBJ whole genome shotgun (WGS) entry which is preliminary data.</text>
</comment>
<evidence type="ECO:0000259" key="5">
    <source>
        <dbReference type="PROSITE" id="PS51635"/>
    </source>
</evidence>
<name>A0A255YW00_9PROT</name>
<gene>
    <name evidence="6" type="ORF">CHU95_13200</name>
</gene>
<feature type="active site" description="Nucleophile" evidence="4">
    <location>
        <position position="65"/>
    </location>
</feature>
<dbReference type="InterPro" id="IPR016035">
    <property type="entry name" value="Acyl_Trfase/lysoPLipase"/>
</dbReference>
<keyword evidence="2 4" id="KW-0442">Lipid degradation</keyword>